<name>A0A8X8ZV17_SALSN</name>
<keyword evidence="2" id="KW-0804">Transcription</keyword>
<accession>A0A8X8ZV17</accession>
<evidence type="ECO:0000256" key="4">
    <source>
        <dbReference type="SAM" id="MobiDB-lite"/>
    </source>
</evidence>
<evidence type="ECO:0000313" key="6">
    <source>
        <dbReference type="Proteomes" id="UP000298416"/>
    </source>
</evidence>
<organism evidence="5">
    <name type="scientific">Salvia splendens</name>
    <name type="common">Scarlet sage</name>
    <dbReference type="NCBI Taxonomy" id="180675"/>
    <lineage>
        <taxon>Eukaryota</taxon>
        <taxon>Viridiplantae</taxon>
        <taxon>Streptophyta</taxon>
        <taxon>Embryophyta</taxon>
        <taxon>Tracheophyta</taxon>
        <taxon>Spermatophyta</taxon>
        <taxon>Magnoliopsida</taxon>
        <taxon>eudicotyledons</taxon>
        <taxon>Gunneridae</taxon>
        <taxon>Pentapetalae</taxon>
        <taxon>asterids</taxon>
        <taxon>lamiids</taxon>
        <taxon>Lamiales</taxon>
        <taxon>Lamiaceae</taxon>
        <taxon>Nepetoideae</taxon>
        <taxon>Mentheae</taxon>
        <taxon>Salviinae</taxon>
        <taxon>Salvia</taxon>
        <taxon>Salvia subgen. Calosphace</taxon>
        <taxon>core Calosphace</taxon>
    </lineage>
</organism>
<feature type="region of interest" description="Leucine repeat II (LRII)" evidence="3">
    <location>
        <begin position="404"/>
        <end position="436"/>
    </location>
</feature>
<evidence type="ECO:0000256" key="1">
    <source>
        <dbReference type="ARBA" id="ARBA00023015"/>
    </source>
</evidence>
<feature type="short sequence motif" description="VHIID" evidence="3">
    <location>
        <begin position="354"/>
        <end position="358"/>
    </location>
</feature>
<dbReference type="PANTHER" id="PTHR31636">
    <property type="entry name" value="OSJNBA0084A10.13 PROTEIN-RELATED"/>
    <property type="match status" value="1"/>
</dbReference>
<dbReference type="EMBL" id="PNBA02000007">
    <property type="protein sequence ID" value="KAG6418003.1"/>
    <property type="molecule type" value="Genomic_DNA"/>
</dbReference>
<comment type="caution">
    <text evidence="3">Lacks conserved residue(s) required for the propagation of feature annotation.</text>
</comment>
<dbReference type="AlphaFoldDB" id="A0A8X8ZV17"/>
<proteinExistence type="inferred from homology"/>
<feature type="region of interest" description="VHIID" evidence="3">
    <location>
        <begin position="323"/>
        <end position="388"/>
    </location>
</feature>
<dbReference type="Pfam" id="PF03514">
    <property type="entry name" value="GRAS"/>
    <property type="match status" value="1"/>
</dbReference>
<dbReference type="InterPro" id="IPR005202">
    <property type="entry name" value="TF_GRAS"/>
</dbReference>
<keyword evidence="1" id="KW-0805">Transcription regulation</keyword>
<dbReference type="OrthoDB" id="47276at2759"/>
<evidence type="ECO:0000256" key="3">
    <source>
        <dbReference type="PROSITE-ProRule" id="PRU01191"/>
    </source>
</evidence>
<feature type="compositionally biased region" description="Acidic residues" evidence="4">
    <location>
        <begin position="204"/>
        <end position="214"/>
    </location>
</feature>
<feature type="region of interest" description="Leucine repeat I (LRI)" evidence="3">
    <location>
        <begin position="244"/>
        <end position="304"/>
    </location>
</feature>
<evidence type="ECO:0000256" key="2">
    <source>
        <dbReference type="ARBA" id="ARBA00023163"/>
    </source>
</evidence>
<keyword evidence="6" id="KW-1185">Reference proteome</keyword>
<sequence length="625" mass="70568">MGTISRCDSRNEFQLTYSEECSGQAAARHSSGEGSVPGDYFGNVFDYIKRMLMEEDDLDHRPCMFQDCSALQAAEKYFHDALSDRASAPPLDFTGSANFPPSDPSTISCDLDWLAESRAVVVDSNPPHHDSTNFHQFLQNSPDHAAAGVRKTRGRGGENEDQKRCSKQSAAGYAEESVQLDKYDKSLLCPKLNPHFYDDSPPCLDDETSDDSEEESKKQYRKTKEVKRGRPKGSKKNRKVSQVMDLRTLLTRCAEAVSTYNTAAAQNLLNQTRQHSSPYGDPNERLAHCFANALDARMTGNGAALYTSSAAKSIPAAQLLKSYQSYVTACPFKRMSNIFANKSIAKISREATKLHIIDFGILYGFQWPCIIHGLSLKPGGPPRLKITGIDYPQPGFRPGERVEQTGRRLVECCKRFNVPFEYKAIAKRWDEVDLEELEIHSEEMVVVNCLYRLRHTSDESSGVGSQRDAVLSLIKRINPVLFVHGVANGSYSASFFTTRFKEALFHYSSVFDMMEATLPREDPDRLMYEREVYGRDVMNVIACEGAERVERPDTYKQWQMRNQRAGFGVVALNREIVEEVRAKVRWGYHTDFLLEEDGGWLLQGWKGRVMYALSCWTPFPNPISM</sequence>
<comment type="caution">
    <text evidence="5">The sequence shown here is derived from an EMBL/GenBank/DDBJ whole genome shotgun (WGS) entry which is preliminary data.</text>
</comment>
<reference evidence="5" key="2">
    <citation type="submission" date="2020-08" db="EMBL/GenBank/DDBJ databases">
        <title>Plant Genome Project.</title>
        <authorList>
            <person name="Zhang R.-G."/>
        </authorList>
    </citation>
    <scope>NUCLEOTIDE SEQUENCE</scope>
    <source>
        <strain evidence="5">Huo1</strain>
        <tissue evidence="5">Leaf</tissue>
    </source>
</reference>
<evidence type="ECO:0000313" key="5">
    <source>
        <dbReference type="EMBL" id="KAG6418003.1"/>
    </source>
</evidence>
<dbReference type="Proteomes" id="UP000298416">
    <property type="component" value="Unassembled WGS sequence"/>
</dbReference>
<comment type="similarity">
    <text evidence="3">Belongs to the GRAS family.</text>
</comment>
<feature type="region of interest" description="Disordered" evidence="4">
    <location>
        <begin position="148"/>
        <end position="171"/>
    </location>
</feature>
<feature type="region of interest" description="SAW" evidence="3">
    <location>
        <begin position="542"/>
        <end position="617"/>
    </location>
</feature>
<reference evidence="5" key="1">
    <citation type="submission" date="2018-01" db="EMBL/GenBank/DDBJ databases">
        <authorList>
            <person name="Mao J.F."/>
        </authorList>
    </citation>
    <scope>NUCLEOTIDE SEQUENCE</scope>
    <source>
        <strain evidence="5">Huo1</strain>
        <tissue evidence="5">Leaf</tissue>
    </source>
</reference>
<feature type="region of interest" description="Disordered" evidence="4">
    <location>
        <begin position="199"/>
        <end position="241"/>
    </location>
</feature>
<protein>
    <recommendedName>
        <fullName evidence="7">DELLA protein</fullName>
    </recommendedName>
</protein>
<dbReference type="PROSITE" id="PS50985">
    <property type="entry name" value="GRAS"/>
    <property type="match status" value="1"/>
</dbReference>
<feature type="compositionally biased region" description="Basic and acidic residues" evidence="4">
    <location>
        <begin position="155"/>
        <end position="164"/>
    </location>
</feature>
<gene>
    <name evidence="5" type="ORF">SASPL_120201</name>
</gene>
<feature type="compositionally biased region" description="Basic and acidic residues" evidence="4">
    <location>
        <begin position="215"/>
        <end position="228"/>
    </location>
</feature>
<feature type="compositionally biased region" description="Basic residues" evidence="4">
    <location>
        <begin position="229"/>
        <end position="239"/>
    </location>
</feature>
<evidence type="ECO:0008006" key="7">
    <source>
        <dbReference type="Google" id="ProtNLM"/>
    </source>
</evidence>